<dbReference type="EMBL" id="AP024448">
    <property type="protein sequence ID" value="BCS28010.1"/>
    <property type="molecule type" value="Genomic_DNA"/>
</dbReference>
<protein>
    <submittedName>
        <fullName evidence="1">Uncharacterized protein</fullName>
    </submittedName>
</protein>
<dbReference type="RefSeq" id="XP_041560196.1">
    <property type="nucleotide sequence ID" value="XM_041694358.1"/>
</dbReference>
<evidence type="ECO:0000313" key="2">
    <source>
        <dbReference type="Proteomes" id="UP000654913"/>
    </source>
</evidence>
<evidence type="ECO:0000313" key="1">
    <source>
        <dbReference type="EMBL" id="BCS28010.1"/>
    </source>
</evidence>
<reference evidence="1" key="1">
    <citation type="submission" date="2021-01" db="EMBL/GenBank/DDBJ databases">
        <authorList>
            <consortium name="Aspergillus puulaauensis MK2 genome sequencing consortium"/>
            <person name="Kazuki M."/>
            <person name="Futagami T."/>
        </authorList>
    </citation>
    <scope>NUCLEOTIDE SEQUENCE</scope>
    <source>
        <strain evidence="1">MK2</strain>
    </source>
</reference>
<dbReference type="Proteomes" id="UP000654913">
    <property type="component" value="Chromosome 6"/>
</dbReference>
<gene>
    <name evidence="1" type="ORF">APUU_61058A</name>
</gene>
<keyword evidence="2" id="KW-1185">Reference proteome</keyword>
<dbReference type="GeneID" id="64978007"/>
<accession>A0A7R7XUL9</accession>
<proteinExistence type="predicted"/>
<dbReference type="AlphaFoldDB" id="A0A7R7XUL9"/>
<reference evidence="1" key="2">
    <citation type="submission" date="2021-02" db="EMBL/GenBank/DDBJ databases">
        <title>Aspergillus puulaauensis MK2 genome sequence.</title>
        <authorList>
            <person name="Futagami T."/>
            <person name="Mori K."/>
            <person name="Kadooka C."/>
            <person name="Tanaka T."/>
        </authorList>
    </citation>
    <scope>NUCLEOTIDE SEQUENCE</scope>
    <source>
        <strain evidence="1">MK2</strain>
    </source>
</reference>
<dbReference type="KEGG" id="apuu:APUU_61058A"/>
<organism evidence="1 2">
    <name type="scientific">Aspergillus puulaauensis</name>
    <dbReference type="NCBI Taxonomy" id="1220207"/>
    <lineage>
        <taxon>Eukaryota</taxon>
        <taxon>Fungi</taxon>
        <taxon>Dikarya</taxon>
        <taxon>Ascomycota</taxon>
        <taxon>Pezizomycotina</taxon>
        <taxon>Eurotiomycetes</taxon>
        <taxon>Eurotiomycetidae</taxon>
        <taxon>Eurotiales</taxon>
        <taxon>Aspergillaceae</taxon>
        <taxon>Aspergillus</taxon>
    </lineage>
</organism>
<sequence>MGYLDKIGVDPNGNRICISDAENKYDRFPEDTKLRLRDLMMGIGTTQHGKTSGDLRSILVQNTVDEDIQKGREEVYTIMEESDKSKTITIRADSSKKENLLLAMGASHAGVQGSQG</sequence>
<name>A0A7R7XUL9_9EURO</name>
<dbReference type="OrthoDB" id="4503701at2759"/>